<dbReference type="EMBL" id="ABJL02000007">
    <property type="protein sequence ID" value="EDV06066.1"/>
    <property type="molecule type" value="Genomic_DNA"/>
</dbReference>
<dbReference type="Proteomes" id="UP000004596">
    <property type="component" value="Unassembled WGS sequence"/>
</dbReference>
<reference evidence="1 2" key="1">
    <citation type="submission" date="2008-04" db="EMBL/GenBank/DDBJ databases">
        <title>Draft genome sequence of Bacteroides intestinalis (DSM 17393).</title>
        <authorList>
            <person name="Sudarsanam P."/>
            <person name="Ley R."/>
            <person name="Guruge J."/>
            <person name="Turnbaugh P.J."/>
            <person name="Mahowald M."/>
            <person name="Liep D."/>
            <person name="Gordon J."/>
        </authorList>
    </citation>
    <scope>NUCLEOTIDE SEQUENCE [LARGE SCALE GENOMIC DNA]</scope>
    <source>
        <strain evidence="1 2">DSM 17393</strain>
    </source>
</reference>
<name>B3C9I7_9BACE</name>
<dbReference type="AlphaFoldDB" id="B3C9I7"/>
<evidence type="ECO:0000313" key="1">
    <source>
        <dbReference type="EMBL" id="EDV06066.1"/>
    </source>
</evidence>
<evidence type="ECO:0000313" key="2">
    <source>
        <dbReference type="Proteomes" id="UP000004596"/>
    </source>
</evidence>
<gene>
    <name evidence="1" type="ORF">BACINT_01151</name>
</gene>
<proteinExistence type="predicted"/>
<reference evidence="1 2" key="2">
    <citation type="submission" date="2008-04" db="EMBL/GenBank/DDBJ databases">
        <authorList>
            <person name="Fulton L."/>
            <person name="Clifton S."/>
            <person name="Fulton B."/>
            <person name="Xu J."/>
            <person name="Minx P."/>
            <person name="Pepin K.H."/>
            <person name="Johnson M."/>
            <person name="Thiruvilangam P."/>
            <person name="Bhonagiri V."/>
            <person name="Nash W.E."/>
            <person name="Mardis E.R."/>
            <person name="Wilson R.K."/>
        </authorList>
    </citation>
    <scope>NUCLEOTIDE SEQUENCE [LARGE SCALE GENOMIC DNA]</scope>
    <source>
        <strain evidence="1 2">DSM 17393</strain>
    </source>
</reference>
<accession>B3C9I7</accession>
<comment type="caution">
    <text evidence="1">The sequence shown here is derived from an EMBL/GenBank/DDBJ whole genome shotgun (WGS) entry which is preliminary data.</text>
</comment>
<dbReference type="STRING" id="471870.BACINT_01151"/>
<sequence>MGTKIAFSASISIQEEHESYIHPHLFLPLHKDSLFNFFLSGKDKNTKYFLFEKETSDKL</sequence>
<organism evidence="1 2">
    <name type="scientific">Bacteroides intestinalis DSM 17393</name>
    <dbReference type="NCBI Taxonomy" id="471870"/>
    <lineage>
        <taxon>Bacteria</taxon>
        <taxon>Pseudomonadati</taxon>
        <taxon>Bacteroidota</taxon>
        <taxon>Bacteroidia</taxon>
        <taxon>Bacteroidales</taxon>
        <taxon>Bacteroidaceae</taxon>
        <taxon>Bacteroides</taxon>
    </lineage>
</organism>
<protein>
    <submittedName>
        <fullName evidence="1">Uncharacterized protein</fullName>
    </submittedName>
</protein>